<keyword evidence="3" id="KW-0274">FAD</keyword>
<dbReference type="InterPro" id="IPR036188">
    <property type="entry name" value="FAD/NAD-bd_sf"/>
</dbReference>
<reference evidence="7 8" key="1">
    <citation type="submission" date="2018-06" db="EMBL/GenBank/DDBJ databases">
        <title>Azoarcus communis strain SWub3 genome.</title>
        <authorList>
            <person name="Zorraquino Salvo V."/>
            <person name="Toubiana D."/>
            <person name="Blumwald E."/>
        </authorList>
    </citation>
    <scope>NUCLEOTIDE SEQUENCE [LARGE SCALE GENOMIC DNA]</scope>
    <source>
        <strain evidence="7 8">SWub3</strain>
    </source>
</reference>
<dbReference type="AlphaFoldDB" id="A0A323VCE2"/>
<evidence type="ECO:0000256" key="4">
    <source>
        <dbReference type="ARBA" id="ARBA00023002"/>
    </source>
</evidence>
<name>A0A323VCE2_9RHOO</name>
<feature type="domain" description="Reductase C-terminal" evidence="6">
    <location>
        <begin position="330"/>
        <end position="413"/>
    </location>
</feature>
<proteinExistence type="predicted"/>
<dbReference type="PANTHER" id="PTHR43557:SF2">
    <property type="entry name" value="RIESKE DOMAIN-CONTAINING PROTEIN-RELATED"/>
    <property type="match status" value="1"/>
</dbReference>
<evidence type="ECO:0000259" key="5">
    <source>
        <dbReference type="Pfam" id="PF07992"/>
    </source>
</evidence>
<evidence type="ECO:0000313" key="8">
    <source>
        <dbReference type="Proteomes" id="UP000248259"/>
    </source>
</evidence>
<dbReference type="InterPro" id="IPR050446">
    <property type="entry name" value="FAD-oxidoreductase/Apoptosis"/>
</dbReference>
<dbReference type="Gene3D" id="3.50.50.60">
    <property type="entry name" value="FAD/NAD(P)-binding domain"/>
    <property type="match status" value="2"/>
</dbReference>
<protein>
    <submittedName>
        <fullName evidence="7">Pyridine nucleotide-disulfide oxidoreductase</fullName>
    </submittedName>
</protein>
<accession>A0A323VCE2</accession>
<comment type="cofactor">
    <cofactor evidence="1">
        <name>FAD</name>
        <dbReference type="ChEBI" id="CHEBI:57692"/>
    </cofactor>
</comment>
<comment type="caution">
    <text evidence="7">The sequence shown here is derived from an EMBL/GenBank/DDBJ whole genome shotgun (WGS) entry which is preliminary data.</text>
</comment>
<evidence type="ECO:0000256" key="2">
    <source>
        <dbReference type="ARBA" id="ARBA00022630"/>
    </source>
</evidence>
<dbReference type="EMBL" id="QKOE01000002">
    <property type="protein sequence ID" value="PZA17918.1"/>
    <property type="molecule type" value="Genomic_DNA"/>
</dbReference>
<dbReference type="RefSeq" id="WP_110523260.1">
    <property type="nucleotide sequence ID" value="NZ_QKOE01000002.1"/>
</dbReference>
<evidence type="ECO:0000256" key="1">
    <source>
        <dbReference type="ARBA" id="ARBA00001974"/>
    </source>
</evidence>
<dbReference type="PANTHER" id="PTHR43557">
    <property type="entry name" value="APOPTOSIS-INDUCING FACTOR 1"/>
    <property type="match status" value="1"/>
</dbReference>
<feature type="domain" description="FAD/NAD(P)-binding" evidence="5">
    <location>
        <begin position="11"/>
        <end position="306"/>
    </location>
</feature>
<keyword evidence="4" id="KW-0560">Oxidoreductase</keyword>
<evidence type="ECO:0000256" key="3">
    <source>
        <dbReference type="ARBA" id="ARBA00022827"/>
    </source>
</evidence>
<evidence type="ECO:0000259" key="6">
    <source>
        <dbReference type="Pfam" id="PF14759"/>
    </source>
</evidence>
<dbReference type="InterPro" id="IPR028202">
    <property type="entry name" value="Reductase_C"/>
</dbReference>
<dbReference type="Pfam" id="PF07992">
    <property type="entry name" value="Pyr_redox_2"/>
    <property type="match status" value="1"/>
</dbReference>
<dbReference type="Pfam" id="PF14759">
    <property type="entry name" value="Reductase_C"/>
    <property type="match status" value="1"/>
</dbReference>
<dbReference type="InterPro" id="IPR016156">
    <property type="entry name" value="FAD/NAD-linked_Rdtase_dimer_sf"/>
</dbReference>
<dbReference type="SUPFAM" id="SSF51905">
    <property type="entry name" value="FAD/NAD(P)-binding domain"/>
    <property type="match status" value="2"/>
</dbReference>
<sequence length="416" mass="43141">MSPLSSTPPTLAIVGASYAGVQLAASARDAGFDGRILMFGDEPHLPYQRPPLSKGLLTGKTTVAALALKSADFYREARIEHVPDMRVSHIDPAAHRLTLADGSTLAWDWLALATGARCRALPMPGAGLQGVHALRSLDDALALDEAAHKGKRVCVIGGGFIGLEVAAALAGRGLEVTVVELGSRLLSRAVTPEISRFVASLHAAHCVRVLCNSAVQAIHGHAGKVSAVELESGECLGCDLVVAGIGVVPNDELARAAGIVCANGIVTDALGRTSAPGVLAIGDCAATPNPHAAEPDTPLRLESIQVANDLARAAASLIAGQPQACIAVPWFWSDQYDAKLQMAGLMSPTDDVVVRGDPASGRFSVFCLRDGCIAAVQTVSRPADHMLGRKLVAARTAIAADTLADPDFDPRTLIPR</sequence>
<dbReference type="PRINTS" id="PR00411">
    <property type="entry name" value="PNDRDTASEI"/>
</dbReference>
<dbReference type="InterPro" id="IPR023753">
    <property type="entry name" value="FAD/NAD-binding_dom"/>
</dbReference>
<organism evidence="7 8">
    <name type="scientific">Parazoarcus communis SWub3 = DSM 12120</name>
    <dbReference type="NCBI Taxonomy" id="1121029"/>
    <lineage>
        <taxon>Bacteria</taxon>
        <taxon>Pseudomonadati</taxon>
        <taxon>Pseudomonadota</taxon>
        <taxon>Betaproteobacteria</taxon>
        <taxon>Rhodocyclales</taxon>
        <taxon>Zoogloeaceae</taxon>
        <taxon>Parazoarcus</taxon>
    </lineage>
</organism>
<keyword evidence="2" id="KW-0285">Flavoprotein</keyword>
<dbReference type="PRINTS" id="PR00368">
    <property type="entry name" value="FADPNR"/>
</dbReference>
<dbReference type="OrthoDB" id="9769238at2"/>
<dbReference type="GO" id="GO:0016651">
    <property type="term" value="F:oxidoreductase activity, acting on NAD(P)H"/>
    <property type="evidence" value="ECO:0007669"/>
    <property type="project" value="TreeGrafter"/>
</dbReference>
<evidence type="ECO:0000313" key="7">
    <source>
        <dbReference type="EMBL" id="PZA17918.1"/>
    </source>
</evidence>
<dbReference type="SUPFAM" id="SSF55424">
    <property type="entry name" value="FAD/NAD-linked reductases, dimerisation (C-terminal) domain"/>
    <property type="match status" value="1"/>
</dbReference>
<dbReference type="Proteomes" id="UP000248259">
    <property type="component" value="Unassembled WGS sequence"/>
</dbReference>
<keyword evidence="8" id="KW-1185">Reference proteome</keyword>
<dbReference type="Gene3D" id="3.30.390.30">
    <property type="match status" value="1"/>
</dbReference>
<gene>
    <name evidence="7" type="ORF">DNK49_05215</name>
</gene>
<dbReference type="GO" id="GO:0005737">
    <property type="term" value="C:cytoplasm"/>
    <property type="evidence" value="ECO:0007669"/>
    <property type="project" value="TreeGrafter"/>
</dbReference>